<dbReference type="AlphaFoldDB" id="A0A8B8F993"/>
<dbReference type="Proteomes" id="UP000694846">
    <property type="component" value="Unplaced"/>
</dbReference>
<reference evidence="3" key="1">
    <citation type="submission" date="2025-08" db="UniProtKB">
        <authorList>
            <consortium name="RefSeq"/>
        </authorList>
    </citation>
    <scope>IDENTIFICATION</scope>
    <source>
        <tissue evidence="3">Whole body</tissue>
    </source>
</reference>
<dbReference type="RefSeq" id="XP_025407414.1">
    <property type="nucleotide sequence ID" value="XM_025551629.1"/>
</dbReference>
<sequence>MIIKEEFLQFVHTTDTTGKGLADIIIQNLHSFGIETKYLRGQCYDGCASMSGQFNGVQAIIRQSYPLATYVHCAAHVLNLAVSYSCSIQEIRNCLGTISKVRDFFIYPKRKDVLKNEIEESQECITKKTLKRLCATRWVERFYAVNDFLELFEYVIESLFIISKWNDTDTSSQASNLRTSILKGDFIICLLIVNKVFSYGLPLSKQLQRINIDLGEAMDLAEDTIKELKSIRSNAESEFHKIFENALTLANKLDINISIPRITGRQTKRVNIETNSPESYFRVTFFIPYLDTFIDQLNSRFVNQKMLLLDFKSLISTDENEAHFIRLAQKYMVDLNECEESVLLAEFKLWQRRLENIGSSNIPKNAMEAIVLCNRQVYPSVFKLLQIFATLPVSTASSERSFSNLKRIKTYLRNTMSQGRLNGLAMLAIHKEVGIDVDEVIDQLSLKKRRLDFLL</sequence>
<evidence type="ECO:0000313" key="3">
    <source>
        <dbReference type="RefSeq" id="XP_025407414.1"/>
    </source>
</evidence>
<dbReference type="GeneID" id="112681368"/>
<dbReference type="Pfam" id="PF05699">
    <property type="entry name" value="Dimer_Tnp_hAT"/>
    <property type="match status" value="1"/>
</dbReference>
<dbReference type="PANTHER" id="PTHR46289:SF14">
    <property type="entry name" value="DUF4371 DOMAIN-CONTAINING PROTEIN"/>
    <property type="match status" value="1"/>
</dbReference>
<keyword evidence="2" id="KW-1185">Reference proteome</keyword>
<accession>A0A8B8F993</accession>
<gene>
    <name evidence="3" type="primary">LOC112681368</name>
</gene>
<dbReference type="SUPFAM" id="SSF53098">
    <property type="entry name" value="Ribonuclease H-like"/>
    <property type="match status" value="1"/>
</dbReference>
<dbReference type="PANTHER" id="PTHR46289">
    <property type="entry name" value="52 KDA REPRESSOR OF THE INHIBITOR OF THE PROTEIN KINASE-LIKE PROTEIN-RELATED"/>
    <property type="match status" value="1"/>
</dbReference>
<name>A0A8B8F993_9HEMI</name>
<dbReference type="GO" id="GO:0046983">
    <property type="term" value="F:protein dimerization activity"/>
    <property type="evidence" value="ECO:0007669"/>
    <property type="project" value="InterPro"/>
</dbReference>
<dbReference type="InterPro" id="IPR052958">
    <property type="entry name" value="IFN-induced_PKR_regulator"/>
</dbReference>
<feature type="domain" description="HAT C-terminal dimerisation" evidence="1">
    <location>
        <begin position="373"/>
        <end position="432"/>
    </location>
</feature>
<proteinExistence type="predicted"/>
<evidence type="ECO:0000313" key="2">
    <source>
        <dbReference type="Proteomes" id="UP000694846"/>
    </source>
</evidence>
<dbReference type="InterPro" id="IPR012337">
    <property type="entry name" value="RNaseH-like_sf"/>
</dbReference>
<organism evidence="2 3">
    <name type="scientific">Sipha flava</name>
    <name type="common">yellow sugarcane aphid</name>
    <dbReference type="NCBI Taxonomy" id="143950"/>
    <lineage>
        <taxon>Eukaryota</taxon>
        <taxon>Metazoa</taxon>
        <taxon>Ecdysozoa</taxon>
        <taxon>Arthropoda</taxon>
        <taxon>Hexapoda</taxon>
        <taxon>Insecta</taxon>
        <taxon>Pterygota</taxon>
        <taxon>Neoptera</taxon>
        <taxon>Paraneoptera</taxon>
        <taxon>Hemiptera</taxon>
        <taxon>Sternorrhyncha</taxon>
        <taxon>Aphidomorpha</taxon>
        <taxon>Aphidoidea</taxon>
        <taxon>Aphididae</taxon>
        <taxon>Sipha</taxon>
    </lineage>
</organism>
<dbReference type="InterPro" id="IPR008906">
    <property type="entry name" value="HATC_C_dom"/>
</dbReference>
<protein>
    <submittedName>
        <fullName evidence="3">52 kDa repressor of the inhibitor of the protein kinase-like</fullName>
    </submittedName>
</protein>
<dbReference type="OrthoDB" id="6621616at2759"/>
<evidence type="ECO:0000259" key="1">
    <source>
        <dbReference type="Pfam" id="PF05699"/>
    </source>
</evidence>